<evidence type="ECO:0000313" key="13">
    <source>
        <dbReference type="Proteomes" id="UP000306102"/>
    </source>
</evidence>
<evidence type="ECO:0000256" key="1">
    <source>
        <dbReference type="ARBA" id="ARBA00022490"/>
    </source>
</evidence>
<dbReference type="Pfam" id="PF00789">
    <property type="entry name" value="UBX"/>
    <property type="match status" value="1"/>
</dbReference>
<dbReference type="FunFam" id="3.30.420.210:FF:000005">
    <property type="entry name" value="Plant UBX domain-containing protein 4"/>
    <property type="match status" value="1"/>
</dbReference>
<feature type="transmembrane region" description="Helical" evidence="9">
    <location>
        <begin position="233"/>
        <end position="258"/>
    </location>
</feature>
<evidence type="ECO:0000313" key="12">
    <source>
        <dbReference type="EMBL" id="THG13026.1"/>
    </source>
</evidence>
<dbReference type="SUPFAM" id="SSF102848">
    <property type="entry name" value="NSFL1 (p97 ATPase) cofactor p47, SEP domain"/>
    <property type="match status" value="1"/>
</dbReference>
<evidence type="ECO:0000256" key="7">
    <source>
        <dbReference type="ARBA" id="ARBA00023152"/>
    </source>
</evidence>
<keyword evidence="4" id="KW-0418">Kinase</keyword>
<dbReference type="SUPFAM" id="SSF54236">
    <property type="entry name" value="Ubiquitin-like"/>
    <property type="match status" value="1"/>
</dbReference>
<evidence type="ECO:0000256" key="8">
    <source>
        <dbReference type="SAM" id="MobiDB-lite"/>
    </source>
</evidence>
<dbReference type="FunFam" id="3.10.20.90:FF:000179">
    <property type="entry name" value="Plant UBX domain-containing protein 4"/>
    <property type="match status" value="1"/>
</dbReference>
<dbReference type="GO" id="GO:0015979">
    <property type="term" value="P:photosynthesis"/>
    <property type="evidence" value="ECO:0007669"/>
    <property type="project" value="TreeGrafter"/>
</dbReference>
<comment type="caution">
    <text evidence="12">The sequence shown here is derived from an EMBL/GenBank/DDBJ whole genome shotgun (WGS) entry which is preliminary data.</text>
</comment>
<dbReference type="Pfam" id="PF08059">
    <property type="entry name" value="SEP"/>
    <property type="match status" value="1"/>
</dbReference>
<dbReference type="PANTHER" id="PTHR43650">
    <property type="entry name" value="PYROPHOSPHATE--FRUCTOSE 6-PHOSPHATE 1-PHOSPHOTRANSFERASE"/>
    <property type="match status" value="1"/>
</dbReference>
<dbReference type="CDD" id="cd14349">
    <property type="entry name" value="UBA_CF106"/>
    <property type="match status" value="1"/>
</dbReference>
<dbReference type="GO" id="GO:0046872">
    <property type="term" value="F:metal ion binding"/>
    <property type="evidence" value="ECO:0007669"/>
    <property type="project" value="UniProtKB-KW"/>
</dbReference>
<gene>
    <name evidence="12" type="ORF">TEA_005138</name>
</gene>
<keyword evidence="2" id="KW-0808">Transferase</keyword>
<protein>
    <submittedName>
        <fullName evidence="12">Uncharacterized protein</fullName>
    </submittedName>
</protein>
<dbReference type="UniPathway" id="UPA00109">
    <property type="reaction ID" value="UER00182"/>
</dbReference>
<dbReference type="GO" id="GO:0003872">
    <property type="term" value="F:6-phosphofructokinase activity"/>
    <property type="evidence" value="ECO:0007669"/>
    <property type="project" value="InterPro"/>
</dbReference>
<dbReference type="Pfam" id="PF14555">
    <property type="entry name" value="UBA_4"/>
    <property type="match status" value="1"/>
</dbReference>
<feature type="region of interest" description="Disordered" evidence="8">
    <location>
        <begin position="984"/>
        <end position="1011"/>
    </location>
</feature>
<keyword evidence="7" id="KW-0324">Glycolysis</keyword>
<dbReference type="PROSITE" id="PS50033">
    <property type="entry name" value="UBX"/>
    <property type="match status" value="1"/>
</dbReference>
<keyword evidence="6" id="KW-0460">Magnesium</keyword>
<sequence length="1096" mass="119955">MATPGRLASVYSELQASRLDVALPLPSVLKSSIDVLDGPPSSASGNPDEIAKLFPNVFGQPSASIVPSSSAKSGWDSSLKIGVVLSGGQAPGGHNVISGIFDYLQARAKGSTMYGFKGGPAGIMNCKYVELSTDFIYPYRNQGGFDMICSGRDKIETPEQRRVIIEFGCGHDFQFKQAQETAKKLDLDGIVVIGGDDSNTNACLLAENFRLWKSLKPLRRSSPPPPLKPTKKLLIAVVISLIILLTVIIGAMIGLLIIHESTTKSPESSSALSNNNAVESIRAVCSVGTEMIGNVMIDARSTGKYYHFVRLMGRAASHITLECALQTHPNITIIGEEVQQLIAELNEILAHDTVDEAGTWKKKLRSQSQQLFDFLPEAIQEQLLLERDPHGNVQVARIETEKMLIQMVETELESRKIAGAYKHHFQGQSHFFGYEGRCGLPSNFDSNYCYSLGYAAGALLHSGKTGLISSVGNLNAPVEEWTVGGTALTSLMDVERRHGKFKPVIKKAMVELEGAPFKKFASVRDEWAIKNRYVSPGAPFKKFASVRDEWAIKNRYVSPVVRLMGRAASQITLECALQTHPNITIIGEEYQSPQCLLCYYRLMELNPLSEEVCRNLQYCSKTAIGNLYRMHLISALKHKNKNKRVQQLIAELNEILAHDTVDEAVVNAVRPVVGLVADDKTVAFVAIKRSRNSRSLRKQAMEESQAGGEEEEKNLNNNNNPHTDLINTFCEITSTSRDEALFFLESHNFSLDSALCTFLEPSATGTAAAAAADLPILPPSPSVSRSRSPSPPPSLRSQQPNRYSLRSRQPNKKPSGSRSGGIRTFSDLNRQSSDGSGSDSDYEPQEYYTGGEKSGMLVQDPSKVNDVDAIFTHARQAGAVERSLDDRHPSSSSRSFTGTGRLLSGETLSSAPQQPEAITHNIIFWSNGFTVDDGPLRRLDDPENASFLESIRKSECPKELEPTNRKTAVHIPEKHHISFQGMGRTLGSTSSAASTEPALAPTSLNTAPPPSNGLVVDDTLPSTSVQLRLADGTRMVSRFNYHHTIRDIRAYIDASRPDRVSTYQLQTVGFPPKQLTDLDQSIEQAGLANSVVIQKM</sequence>
<dbReference type="InterPro" id="IPR036241">
    <property type="entry name" value="NSFL1C_SEP_dom_sf"/>
</dbReference>
<dbReference type="GO" id="GO:0051117">
    <property type="term" value="F:ATPase binding"/>
    <property type="evidence" value="ECO:0007669"/>
    <property type="project" value="UniProtKB-ARBA"/>
</dbReference>
<dbReference type="SUPFAM" id="SSF53784">
    <property type="entry name" value="Phosphofructokinase"/>
    <property type="match status" value="2"/>
</dbReference>
<keyword evidence="13" id="KW-1185">Reference proteome</keyword>
<dbReference type="InterPro" id="IPR029071">
    <property type="entry name" value="Ubiquitin-like_domsf"/>
</dbReference>
<dbReference type="Pfam" id="PF00365">
    <property type="entry name" value="PFK"/>
    <property type="match status" value="1"/>
</dbReference>
<dbReference type="CDD" id="cd01770">
    <property type="entry name" value="UBX_UBXN2"/>
    <property type="match status" value="1"/>
</dbReference>
<keyword evidence="9" id="KW-1133">Transmembrane helix</keyword>
<feature type="region of interest" description="Disordered" evidence="8">
    <location>
        <begin position="695"/>
        <end position="722"/>
    </location>
</feature>
<evidence type="ECO:0000256" key="2">
    <source>
        <dbReference type="ARBA" id="ARBA00022679"/>
    </source>
</evidence>
<keyword evidence="9" id="KW-0812">Transmembrane</keyword>
<keyword evidence="9" id="KW-0472">Membrane</keyword>
<dbReference type="AlphaFoldDB" id="A0A4S4EBQ4"/>
<dbReference type="SUPFAM" id="SSF46934">
    <property type="entry name" value="UBA-like"/>
    <property type="match status" value="1"/>
</dbReference>
<evidence type="ECO:0000256" key="6">
    <source>
        <dbReference type="ARBA" id="ARBA00022842"/>
    </source>
</evidence>
<feature type="domain" description="SEP" evidence="11">
    <location>
        <begin position="917"/>
        <end position="980"/>
    </location>
</feature>
<feature type="domain" description="UBX" evidence="10">
    <location>
        <begin position="1018"/>
        <end position="1095"/>
    </location>
</feature>
<dbReference type="GO" id="GO:0005829">
    <property type="term" value="C:cytosol"/>
    <property type="evidence" value="ECO:0007669"/>
    <property type="project" value="TreeGrafter"/>
</dbReference>
<dbReference type="InterPro" id="IPR009060">
    <property type="entry name" value="UBA-like_sf"/>
</dbReference>
<keyword evidence="3" id="KW-0479">Metal-binding</keyword>
<feature type="region of interest" description="Disordered" evidence="8">
    <location>
        <begin position="880"/>
        <end position="912"/>
    </location>
</feature>
<dbReference type="InterPro" id="IPR035966">
    <property type="entry name" value="PKF_sf"/>
</dbReference>
<feature type="region of interest" description="Disordered" evidence="8">
    <location>
        <begin position="778"/>
        <end position="859"/>
    </location>
</feature>
<dbReference type="GO" id="GO:0009749">
    <property type="term" value="P:response to glucose"/>
    <property type="evidence" value="ECO:0007669"/>
    <property type="project" value="TreeGrafter"/>
</dbReference>
<proteinExistence type="predicted"/>
<dbReference type="Gene3D" id="3.40.50.460">
    <property type="entry name" value="Phosphofructokinase domain"/>
    <property type="match status" value="3"/>
</dbReference>
<keyword evidence="1" id="KW-0963">Cytoplasm</keyword>
<name>A0A4S4EBQ4_CAMSN</name>
<dbReference type="InterPro" id="IPR039517">
    <property type="entry name" value="C6orf106_UBA-like"/>
</dbReference>
<evidence type="ECO:0000256" key="4">
    <source>
        <dbReference type="ARBA" id="ARBA00022777"/>
    </source>
</evidence>
<dbReference type="Gene3D" id="1.10.8.10">
    <property type="entry name" value="DNA helicase RuvA subunit, C-terminal domain"/>
    <property type="match status" value="1"/>
</dbReference>
<dbReference type="SMART" id="SM00553">
    <property type="entry name" value="SEP"/>
    <property type="match status" value="1"/>
</dbReference>
<dbReference type="STRING" id="542762.A0A4S4EBQ4"/>
<evidence type="ECO:0000259" key="11">
    <source>
        <dbReference type="PROSITE" id="PS51399"/>
    </source>
</evidence>
<dbReference type="SMART" id="SM00166">
    <property type="entry name" value="UBX"/>
    <property type="match status" value="1"/>
</dbReference>
<dbReference type="PROSITE" id="PS51399">
    <property type="entry name" value="SEP"/>
    <property type="match status" value="1"/>
</dbReference>
<evidence type="ECO:0000256" key="9">
    <source>
        <dbReference type="SAM" id="Phobius"/>
    </source>
</evidence>
<dbReference type="Proteomes" id="UP000306102">
    <property type="component" value="Unassembled WGS sequence"/>
</dbReference>
<accession>A0A4S4EBQ4</accession>
<dbReference type="GO" id="GO:0047334">
    <property type="term" value="F:diphosphate-fructose-6-phosphate 1-phosphotransferase activity"/>
    <property type="evidence" value="ECO:0007669"/>
    <property type="project" value="TreeGrafter"/>
</dbReference>
<dbReference type="EMBL" id="SDRB02006145">
    <property type="protein sequence ID" value="THG13026.1"/>
    <property type="molecule type" value="Genomic_DNA"/>
</dbReference>
<dbReference type="InterPro" id="IPR000023">
    <property type="entry name" value="Phosphofructokinase_dom"/>
</dbReference>
<dbReference type="InterPro" id="IPR001012">
    <property type="entry name" value="UBX_dom"/>
</dbReference>
<dbReference type="Gene3D" id="3.30.420.210">
    <property type="entry name" value="SEP domain"/>
    <property type="match status" value="1"/>
</dbReference>
<evidence type="ECO:0000256" key="5">
    <source>
        <dbReference type="ARBA" id="ARBA00022786"/>
    </source>
</evidence>
<evidence type="ECO:0000259" key="10">
    <source>
        <dbReference type="PROSITE" id="PS50033"/>
    </source>
</evidence>
<evidence type="ECO:0000256" key="3">
    <source>
        <dbReference type="ARBA" id="ARBA00022723"/>
    </source>
</evidence>
<dbReference type="Gene3D" id="3.10.20.90">
    <property type="entry name" value="Phosphatidylinositol 3-kinase Catalytic Subunit, Chain A, domain 1"/>
    <property type="match status" value="1"/>
</dbReference>
<organism evidence="12 13">
    <name type="scientific">Camellia sinensis var. sinensis</name>
    <name type="common">China tea</name>
    <dbReference type="NCBI Taxonomy" id="542762"/>
    <lineage>
        <taxon>Eukaryota</taxon>
        <taxon>Viridiplantae</taxon>
        <taxon>Streptophyta</taxon>
        <taxon>Embryophyta</taxon>
        <taxon>Tracheophyta</taxon>
        <taxon>Spermatophyta</taxon>
        <taxon>Magnoliopsida</taxon>
        <taxon>eudicotyledons</taxon>
        <taxon>Gunneridae</taxon>
        <taxon>Pentapetalae</taxon>
        <taxon>asterids</taxon>
        <taxon>Ericales</taxon>
        <taxon>Theaceae</taxon>
        <taxon>Camellia</taxon>
    </lineage>
</organism>
<feature type="compositionally biased region" description="Polar residues" evidence="8">
    <location>
        <begin position="798"/>
        <end position="817"/>
    </location>
</feature>
<dbReference type="PANTHER" id="PTHR43650:SF1">
    <property type="entry name" value="PYROPHOSPHATE--FRUCTOSE 6-PHOSPHATE 1-PHOSPHOTRANSFERASE SUBUNIT BETA 2"/>
    <property type="match status" value="1"/>
</dbReference>
<keyword evidence="5" id="KW-0833">Ubl conjugation pathway</keyword>
<dbReference type="InterPro" id="IPR012989">
    <property type="entry name" value="SEP_domain"/>
</dbReference>
<dbReference type="Gene3D" id="3.40.50.450">
    <property type="match status" value="1"/>
</dbReference>
<reference evidence="12 13" key="1">
    <citation type="journal article" date="2018" name="Proc. Natl. Acad. Sci. U.S.A.">
        <title>Draft genome sequence of Camellia sinensis var. sinensis provides insights into the evolution of the tea genome and tea quality.</title>
        <authorList>
            <person name="Wei C."/>
            <person name="Yang H."/>
            <person name="Wang S."/>
            <person name="Zhao J."/>
            <person name="Liu C."/>
            <person name="Gao L."/>
            <person name="Xia E."/>
            <person name="Lu Y."/>
            <person name="Tai Y."/>
            <person name="She G."/>
            <person name="Sun J."/>
            <person name="Cao H."/>
            <person name="Tong W."/>
            <person name="Gao Q."/>
            <person name="Li Y."/>
            <person name="Deng W."/>
            <person name="Jiang X."/>
            <person name="Wang W."/>
            <person name="Chen Q."/>
            <person name="Zhang S."/>
            <person name="Li H."/>
            <person name="Wu J."/>
            <person name="Wang P."/>
            <person name="Li P."/>
            <person name="Shi C."/>
            <person name="Zheng F."/>
            <person name="Jian J."/>
            <person name="Huang B."/>
            <person name="Shan D."/>
            <person name="Shi M."/>
            <person name="Fang C."/>
            <person name="Yue Y."/>
            <person name="Li F."/>
            <person name="Li D."/>
            <person name="Wei S."/>
            <person name="Han B."/>
            <person name="Jiang C."/>
            <person name="Yin Y."/>
            <person name="Xia T."/>
            <person name="Zhang Z."/>
            <person name="Bennetzen J.L."/>
            <person name="Zhao S."/>
            <person name="Wan X."/>
        </authorList>
    </citation>
    <scope>NUCLEOTIDE SEQUENCE [LARGE SCALE GENOMIC DNA]</scope>
    <source>
        <strain evidence="13">cv. Shuchazao</strain>
        <tissue evidence="12">Leaf</tissue>
    </source>
</reference>